<comment type="caution">
    <text evidence="2">The sequence shown here is derived from an EMBL/GenBank/DDBJ whole genome shotgun (WGS) entry which is preliminary data.</text>
</comment>
<evidence type="ECO:0000313" key="3">
    <source>
        <dbReference type="Proteomes" id="UP001443914"/>
    </source>
</evidence>
<name>A0AAW1K7Q2_SAPOF</name>
<reference evidence="2" key="1">
    <citation type="submission" date="2024-03" db="EMBL/GenBank/DDBJ databases">
        <title>WGS assembly of Saponaria officinalis var. Norfolk2.</title>
        <authorList>
            <person name="Jenkins J."/>
            <person name="Shu S."/>
            <person name="Grimwood J."/>
            <person name="Barry K."/>
            <person name="Goodstein D."/>
            <person name="Schmutz J."/>
            <person name="Leebens-Mack J."/>
            <person name="Osbourn A."/>
        </authorList>
    </citation>
    <scope>NUCLEOTIDE SEQUENCE [LARGE SCALE GENOMIC DNA]</scope>
    <source>
        <strain evidence="2">JIC</strain>
    </source>
</reference>
<proteinExistence type="predicted"/>
<gene>
    <name evidence="2" type="ORF">RND81_06G086100</name>
</gene>
<dbReference type="Proteomes" id="UP001443914">
    <property type="component" value="Unassembled WGS sequence"/>
</dbReference>
<sequence>MTANKALLTNLRTLHKSGAVSFPDGTTQSVTLIGDVILHPKITLRNLLYIPAFKHNLLSIGRLLDRERLLIQFSMGKCVIQGLVSDFSMILGSREGGLYKYRGVCADSVVKTLFSSNKPQCANVEKDVVSSSHVLSLDNKRLLDLFHARLGHTSLVKMKHINELHCSELQSFFL</sequence>
<accession>A0AAW1K7Q2</accession>
<dbReference type="AlphaFoldDB" id="A0AAW1K7Q2"/>
<evidence type="ECO:0000259" key="1">
    <source>
        <dbReference type="Pfam" id="PF22936"/>
    </source>
</evidence>
<dbReference type="Pfam" id="PF22936">
    <property type="entry name" value="Pol_BBD"/>
    <property type="match status" value="1"/>
</dbReference>
<keyword evidence="3" id="KW-1185">Reference proteome</keyword>
<dbReference type="InterPro" id="IPR054722">
    <property type="entry name" value="PolX-like_BBD"/>
</dbReference>
<feature type="domain" description="Retrovirus-related Pol polyprotein from transposon TNT 1-94-like beta-barrel" evidence="1">
    <location>
        <begin position="1"/>
        <end position="66"/>
    </location>
</feature>
<dbReference type="EMBL" id="JBDFQZ010000006">
    <property type="protein sequence ID" value="KAK9714319.1"/>
    <property type="molecule type" value="Genomic_DNA"/>
</dbReference>
<organism evidence="2 3">
    <name type="scientific">Saponaria officinalis</name>
    <name type="common">Common soapwort</name>
    <name type="synonym">Lychnis saponaria</name>
    <dbReference type="NCBI Taxonomy" id="3572"/>
    <lineage>
        <taxon>Eukaryota</taxon>
        <taxon>Viridiplantae</taxon>
        <taxon>Streptophyta</taxon>
        <taxon>Embryophyta</taxon>
        <taxon>Tracheophyta</taxon>
        <taxon>Spermatophyta</taxon>
        <taxon>Magnoliopsida</taxon>
        <taxon>eudicotyledons</taxon>
        <taxon>Gunneridae</taxon>
        <taxon>Pentapetalae</taxon>
        <taxon>Caryophyllales</taxon>
        <taxon>Caryophyllaceae</taxon>
        <taxon>Caryophylleae</taxon>
        <taxon>Saponaria</taxon>
    </lineage>
</organism>
<evidence type="ECO:0000313" key="2">
    <source>
        <dbReference type="EMBL" id="KAK9714319.1"/>
    </source>
</evidence>
<protein>
    <recommendedName>
        <fullName evidence="1">Retrovirus-related Pol polyprotein from transposon TNT 1-94-like beta-barrel domain-containing protein</fullName>
    </recommendedName>
</protein>